<dbReference type="EMBL" id="CP144691">
    <property type="protein sequence ID" value="WVY94023.1"/>
    <property type="molecule type" value="Genomic_DNA"/>
</dbReference>
<proteinExistence type="predicted"/>
<keyword evidence="2" id="KW-1185">Reference proteome</keyword>
<evidence type="ECO:0000313" key="1">
    <source>
        <dbReference type="EMBL" id="WVY94023.1"/>
    </source>
</evidence>
<sequence>MKEESVWNCRSSTFCLSLRELRKPALSFEKALSSGAKRVKPPEPEVRSCELSWLMSCVVLRSLMRTENRLAFLRIWTMSMEGGFGTVGVGAPLGVTGTKGTVLNPGAGAVAGGEGGVNAGGDGCGGDGFDESGA</sequence>
<protein>
    <submittedName>
        <fullName evidence="1">Uncharacterized protein</fullName>
    </submittedName>
</protein>
<reference evidence="1 2" key="1">
    <citation type="journal article" date="2023" name="Life. Sci Alliance">
        <title>Evolutionary insights into 3D genome organization and epigenetic landscape of Vigna mungo.</title>
        <authorList>
            <person name="Junaid A."/>
            <person name="Singh B."/>
            <person name="Bhatia S."/>
        </authorList>
    </citation>
    <scope>NUCLEOTIDE SEQUENCE [LARGE SCALE GENOMIC DNA]</scope>
    <source>
        <strain evidence="1">Urdbean</strain>
    </source>
</reference>
<accession>A0AAQ3RG03</accession>
<evidence type="ECO:0000313" key="2">
    <source>
        <dbReference type="Proteomes" id="UP001374535"/>
    </source>
</evidence>
<name>A0AAQ3RG03_VIGMU</name>
<organism evidence="1 2">
    <name type="scientific">Vigna mungo</name>
    <name type="common">Black gram</name>
    <name type="synonym">Phaseolus mungo</name>
    <dbReference type="NCBI Taxonomy" id="3915"/>
    <lineage>
        <taxon>Eukaryota</taxon>
        <taxon>Viridiplantae</taxon>
        <taxon>Streptophyta</taxon>
        <taxon>Embryophyta</taxon>
        <taxon>Tracheophyta</taxon>
        <taxon>Spermatophyta</taxon>
        <taxon>Magnoliopsida</taxon>
        <taxon>eudicotyledons</taxon>
        <taxon>Gunneridae</taxon>
        <taxon>Pentapetalae</taxon>
        <taxon>rosids</taxon>
        <taxon>fabids</taxon>
        <taxon>Fabales</taxon>
        <taxon>Fabaceae</taxon>
        <taxon>Papilionoideae</taxon>
        <taxon>50 kb inversion clade</taxon>
        <taxon>NPAAA clade</taxon>
        <taxon>indigoferoid/millettioid clade</taxon>
        <taxon>Phaseoleae</taxon>
        <taxon>Vigna</taxon>
    </lineage>
</organism>
<dbReference type="AlphaFoldDB" id="A0AAQ3RG03"/>
<gene>
    <name evidence="1" type="ORF">V8G54_033111</name>
</gene>
<dbReference type="Proteomes" id="UP001374535">
    <property type="component" value="Chromosome 10"/>
</dbReference>